<evidence type="ECO:0000313" key="2">
    <source>
        <dbReference type="Proteomes" id="UP000224203"/>
    </source>
</evidence>
<reference evidence="1 2" key="1">
    <citation type="submission" date="2017-09" db="EMBL/GenBank/DDBJ databases">
        <title>Large-scale bioinformatics analysis of Bacillus genomes uncovers conserved roles of natural products in bacterial physiology.</title>
        <authorList>
            <consortium name="Agbiome Team Llc"/>
            <person name="Bleich R.M."/>
            <person name="Grubbs K.J."/>
            <person name="Santa Maria K.C."/>
            <person name="Allen S.E."/>
            <person name="Farag S."/>
            <person name="Shank E.A."/>
            <person name="Bowers A."/>
        </authorList>
    </citation>
    <scope>NUCLEOTIDE SEQUENCE [LARGE SCALE GENOMIC DNA]</scope>
    <source>
        <strain evidence="1 2">AFS041711</strain>
    </source>
</reference>
<organism evidence="1 2">
    <name type="scientific">Bacillus cereus</name>
    <dbReference type="NCBI Taxonomy" id="1396"/>
    <lineage>
        <taxon>Bacteria</taxon>
        <taxon>Bacillati</taxon>
        <taxon>Bacillota</taxon>
        <taxon>Bacilli</taxon>
        <taxon>Bacillales</taxon>
        <taxon>Bacillaceae</taxon>
        <taxon>Bacillus</taxon>
        <taxon>Bacillus cereus group</taxon>
    </lineage>
</organism>
<dbReference type="Proteomes" id="UP000224203">
    <property type="component" value="Unassembled WGS sequence"/>
</dbReference>
<evidence type="ECO:0000313" key="1">
    <source>
        <dbReference type="EMBL" id="PGS67137.1"/>
    </source>
</evidence>
<sequence>MCAKFSVDYVQMELLEQNIQKLPNRAEKILNDVLQVKVSPLLERSILGLIQISKRNKQHAKTLKSLSTNNKENLTVTLKPKPKFQYLVFPDLGIGTSIKNAPQLFMERGVKRETNKSIEECNKALLEEINRTLGGK</sequence>
<dbReference type="EMBL" id="NULI01000208">
    <property type="protein sequence ID" value="PGS67137.1"/>
    <property type="molecule type" value="Genomic_DNA"/>
</dbReference>
<accession>A0A9X7CI49</accession>
<gene>
    <name evidence="1" type="ORF">COC69_28000</name>
</gene>
<dbReference type="RefSeq" id="WP_098783615.1">
    <property type="nucleotide sequence ID" value="NZ_NULI01000208.1"/>
</dbReference>
<protein>
    <recommendedName>
        <fullName evidence="3">HK97 gp10 family phage protein</fullName>
    </recommendedName>
</protein>
<name>A0A9X7CI49_BACCE</name>
<proteinExistence type="predicted"/>
<dbReference type="AlphaFoldDB" id="A0A9X7CI49"/>
<comment type="caution">
    <text evidence="1">The sequence shown here is derived from an EMBL/GenBank/DDBJ whole genome shotgun (WGS) entry which is preliminary data.</text>
</comment>
<evidence type="ECO:0008006" key="3">
    <source>
        <dbReference type="Google" id="ProtNLM"/>
    </source>
</evidence>